<reference evidence="2" key="1">
    <citation type="submission" date="2015-10" db="EMBL/GenBank/DDBJ databases">
        <authorList>
            <person name="Martinez-Garcia P.J."/>
            <person name="Crepeau M.W."/>
            <person name="Puiu D."/>
            <person name="Gonzalez-Ibeas D."/>
            <person name="Whalen J."/>
            <person name="Stevens K."/>
            <person name="Paul R."/>
            <person name="Butterfield T."/>
            <person name="Britton M."/>
            <person name="Reagan R."/>
            <person name="Chakraborty S."/>
            <person name="Walawage S.L."/>
            <person name="Vasquez-Gross H.A."/>
            <person name="Cardeno C."/>
            <person name="Famula R."/>
            <person name="Pratt K."/>
            <person name="Kuruganti S."/>
            <person name="Aradhya M.K."/>
            <person name="Leslie C.A."/>
            <person name="Dandekar A.M."/>
            <person name="Salzberg S.L."/>
            <person name="Wegrzyn J.L."/>
            <person name="Langley C.H."/>
            <person name="Neale D.B."/>
        </authorList>
    </citation>
    <scope>NUCLEOTIDE SEQUENCE</scope>
    <source>
        <tissue evidence="2">Leaves</tissue>
    </source>
</reference>
<dbReference type="Proteomes" id="UP000619265">
    <property type="component" value="Unassembled WGS sequence"/>
</dbReference>
<feature type="compositionally biased region" description="Basic residues" evidence="1">
    <location>
        <begin position="77"/>
        <end position="87"/>
    </location>
</feature>
<name>A0A833UDF8_JUGRE</name>
<gene>
    <name evidence="2" type="ORF">F2P56_020644</name>
</gene>
<sequence>MLEVRQNNDTRHRNKCPGLILHSSLNFLKNAIISYILSQKSKVRKWPTPHSYEDHSSDAHYKQNATRTNSLKTKLALTKRRRRRAQHNKTQTDPSENQT</sequence>
<dbReference type="AlphaFoldDB" id="A0A833UDF8"/>
<accession>A0A833UDF8</accession>
<feature type="compositionally biased region" description="Polar residues" evidence="1">
    <location>
        <begin position="88"/>
        <end position="99"/>
    </location>
</feature>
<protein>
    <submittedName>
        <fullName evidence="2">Uncharacterized protein</fullName>
    </submittedName>
</protein>
<feature type="compositionally biased region" description="Basic and acidic residues" evidence="1">
    <location>
        <begin position="51"/>
        <end position="61"/>
    </location>
</feature>
<organism evidence="2 3">
    <name type="scientific">Juglans regia</name>
    <name type="common">English walnut</name>
    <dbReference type="NCBI Taxonomy" id="51240"/>
    <lineage>
        <taxon>Eukaryota</taxon>
        <taxon>Viridiplantae</taxon>
        <taxon>Streptophyta</taxon>
        <taxon>Embryophyta</taxon>
        <taxon>Tracheophyta</taxon>
        <taxon>Spermatophyta</taxon>
        <taxon>Magnoliopsida</taxon>
        <taxon>eudicotyledons</taxon>
        <taxon>Gunneridae</taxon>
        <taxon>Pentapetalae</taxon>
        <taxon>rosids</taxon>
        <taxon>fabids</taxon>
        <taxon>Fagales</taxon>
        <taxon>Juglandaceae</taxon>
        <taxon>Juglans</taxon>
    </lineage>
</organism>
<evidence type="ECO:0000313" key="3">
    <source>
        <dbReference type="Proteomes" id="UP000619265"/>
    </source>
</evidence>
<proteinExistence type="predicted"/>
<evidence type="ECO:0000256" key="1">
    <source>
        <dbReference type="SAM" id="MobiDB-lite"/>
    </source>
</evidence>
<reference evidence="2" key="2">
    <citation type="submission" date="2020-03" db="EMBL/GenBank/DDBJ databases">
        <title>Walnut 2.0.</title>
        <authorList>
            <person name="Marrano A."/>
            <person name="Britton M."/>
            <person name="Zimin A.V."/>
            <person name="Zaini P.A."/>
            <person name="Workman R."/>
            <person name="Puiu D."/>
            <person name="Bianco L."/>
            <person name="Allen B.J."/>
            <person name="Troggio M."/>
            <person name="Leslie C.A."/>
            <person name="Timp W."/>
            <person name="Dendekar A."/>
            <person name="Salzberg S.L."/>
            <person name="Neale D.B."/>
        </authorList>
    </citation>
    <scope>NUCLEOTIDE SEQUENCE</scope>
    <source>
        <tissue evidence="2">Leaves</tissue>
    </source>
</reference>
<dbReference type="EMBL" id="LIHL02000009">
    <property type="protein sequence ID" value="KAF5460802.1"/>
    <property type="molecule type" value="Genomic_DNA"/>
</dbReference>
<evidence type="ECO:0000313" key="2">
    <source>
        <dbReference type="EMBL" id="KAF5460802.1"/>
    </source>
</evidence>
<dbReference type="Gramene" id="Jr09_12350_p3">
    <property type="protein sequence ID" value="cds.Jr09_12350_p3"/>
    <property type="gene ID" value="Jr09_12350"/>
</dbReference>
<comment type="caution">
    <text evidence="2">The sequence shown here is derived from an EMBL/GenBank/DDBJ whole genome shotgun (WGS) entry which is preliminary data.</text>
</comment>
<feature type="region of interest" description="Disordered" evidence="1">
    <location>
        <begin position="47"/>
        <end position="99"/>
    </location>
</feature>